<dbReference type="AlphaFoldDB" id="A0A3D4V6J5"/>
<dbReference type="EMBL" id="DPIY01000006">
    <property type="protein sequence ID" value="HCT56769.1"/>
    <property type="molecule type" value="Genomic_DNA"/>
</dbReference>
<dbReference type="PANTHER" id="PTHR33221:SF15">
    <property type="entry name" value="HTH-TYPE TRANSCRIPTIONAL REGULATOR YWGB-RELATED"/>
    <property type="match status" value="1"/>
</dbReference>
<dbReference type="Pfam" id="PF02082">
    <property type="entry name" value="Rrf2"/>
    <property type="match status" value="1"/>
</dbReference>
<feature type="region of interest" description="Disordered" evidence="1">
    <location>
        <begin position="142"/>
        <end position="170"/>
    </location>
</feature>
<dbReference type="GO" id="GO:0005829">
    <property type="term" value="C:cytosol"/>
    <property type="evidence" value="ECO:0007669"/>
    <property type="project" value="TreeGrafter"/>
</dbReference>
<feature type="compositionally biased region" description="Basic residues" evidence="1">
    <location>
        <begin position="142"/>
        <end position="159"/>
    </location>
</feature>
<protein>
    <submittedName>
        <fullName evidence="2">Rrf2 family transcriptional regulator</fullName>
    </submittedName>
</protein>
<dbReference type="SUPFAM" id="SSF46785">
    <property type="entry name" value="Winged helix' DNA-binding domain"/>
    <property type="match status" value="1"/>
</dbReference>
<dbReference type="PANTHER" id="PTHR33221">
    <property type="entry name" value="WINGED HELIX-TURN-HELIX TRANSCRIPTIONAL REGULATOR, RRF2 FAMILY"/>
    <property type="match status" value="1"/>
</dbReference>
<dbReference type="Gene3D" id="1.10.10.10">
    <property type="entry name" value="Winged helix-like DNA-binding domain superfamily/Winged helix DNA-binding domain"/>
    <property type="match status" value="1"/>
</dbReference>
<proteinExistence type="predicted"/>
<dbReference type="Proteomes" id="UP000264071">
    <property type="component" value="Unassembled WGS sequence"/>
</dbReference>
<sequence>MKSDSRLSGVLHVLLHMAEHEGPSTSESLARAMDTNPVVVRRVMAGLRDRGFVRSEKGPGGGWTIACDLRRVTLRDVYEALGEPRLLAIGNRSEAPQCLVEQAVNATLGDAFAEAEALLLQRFGEVTLAALSADFHARFAKRGRSGSRNHSGRHKHTRPHAVTIEDTHDA</sequence>
<accession>A0A3D4V6J5</accession>
<reference evidence="2 3" key="1">
    <citation type="journal article" date="2018" name="Nat. Biotechnol.">
        <title>A standardized bacterial taxonomy based on genome phylogeny substantially revises the tree of life.</title>
        <authorList>
            <person name="Parks D.H."/>
            <person name="Chuvochina M."/>
            <person name="Waite D.W."/>
            <person name="Rinke C."/>
            <person name="Skarshewski A."/>
            <person name="Chaumeil P.A."/>
            <person name="Hugenholtz P."/>
        </authorList>
    </citation>
    <scope>NUCLEOTIDE SEQUENCE [LARGE SCALE GENOMIC DNA]</scope>
    <source>
        <strain evidence="2">UBA8844</strain>
    </source>
</reference>
<dbReference type="OMA" id="NHNCEVG"/>
<dbReference type="GO" id="GO:0003700">
    <property type="term" value="F:DNA-binding transcription factor activity"/>
    <property type="evidence" value="ECO:0007669"/>
    <property type="project" value="TreeGrafter"/>
</dbReference>
<evidence type="ECO:0000313" key="3">
    <source>
        <dbReference type="Proteomes" id="UP000264071"/>
    </source>
</evidence>
<dbReference type="InterPro" id="IPR036390">
    <property type="entry name" value="WH_DNA-bd_sf"/>
</dbReference>
<evidence type="ECO:0000256" key="1">
    <source>
        <dbReference type="SAM" id="MobiDB-lite"/>
    </source>
</evidence>
<name>A0A3D4V6J5_9BACT</name>
<gene>
    <name evidence="2" type="ORF">DGD08_06100</name>
</gene>
<comment type="caution">
    <text evidence="2">The sequence shown here is derived from an EMBL/GenBank/DDBJ whole genome shotgun (WGS) entry which is preliminary data.</text>
</comment>
<dbReference type="InterPro" id="IPR036388">
    <property type="entry name" value="WH-like_DNA-bd_sf"/>
</dbReference>
<evidence type="ECO:0000313" key="2">
    <source>
        <dbReference type="EMBL" id="HCT56769.1"/>
    </source>
</evidence>
<dbReference type="PROSITE" id="PS51197">
    <property type="entry name" value="HTH_RRF2_2"/>
    <property type="match status" value="1"/>
</dbReference>
<organism evidence="2 3">
    <name type="scientific">Gemmatimonas aurantiaca</name>
    <dbReference type="NCBI Taxonomy" id="173480"/>
    <lineage>
        <taxon>Bacteria</taxon>
        <taxon>Pseudomonadati</taxon>
        <taxon>Gemmatimonadota</taxon>
        <taxon>Gemmatimonadia</taxon>
        <taxon>Gemmatimonadales</taxon>
        <taxon>Gemmatimonadaceae</taxon>
        <taxon>Gemmatimonas</taxon>
    </lineage>
</organism>
<dbReference type="InterPro" id="IPR000944">
    <property type="entry name" value="Tscrpt_reg_Rrf2"/>
</dbReference>